<evidence type="ECO:0000313" key="3">
    <source>
        <dbReference type="Proteomes" id="UP000799778"/>
    </source>
</evidence>
<protein>
    <submittedName>
        <fullName evidence="2">Uncharacterized protein</fullName>
    </submittedName>
</protein>
<evidence type="ECO:0000313" key="2">
    <source>
        <dbReference type="EMBL" id="KAF2011631.1"/>
    </source>
</evidence>
<feature type="region of interest" description="Disordered" evidence="1">
    <location>
        <begin position="465"/>
        <end position="486"/>
    </location>
</feature>
<reference evidence="2" key="1">
    <citation type="journal article" date="2020" name="Stud. Mycol.">
        <title>101 Dothideomycetes genomes: a test case for predicting lifestyles and emergence of pathogens.</title>
        <authorList>
            <person name="Haridas S."/>
            <person name="Albert R."/>
            <person name="Binder M."/>
            <person name="Bloem J."/>
            <person name="Labutti K."/>
            <person name="Salamov A."/>
            <person name="Andreopoulos B."/>
            <person name="Baker S."/>
            <person name="Barry K."/>
            <person name="Bills G."/>
            <person name="Bluhm B."/>
            <person name="Cannon C."/>
            <person name="Castanera R."/>
            <person name="Culley D."/>
            <person name="Daum C."/>
            <person name="Ezra D."/>
            <person name="Gonzalez J."/>
            <person name="Henrissat B."/>
            <person name="Kuo A."/>
            <person name="Liang C."/>
            <person name="Lipzen A."/>
            <person name="Lutzoni F."/>
            <person name="Magnuson J."/>
            <person name="Mondo S."/>
            <person name="Nolan M."/>
            <person name="Ohm R."/>
            <person name="Pangilinan J."/>
            <person name="Park H.-J."/>
            <person name="Ramirez L."/>
            <person name="Alfaro M."/>
            <person name="Sun H."/>
            <person name="Tritt A."/>
            <person name="Yoshinaga Y."/>
            <person name="Zwiers L.-H."/>
            <person name="Turgeon B."/>
            <person name="Goodwin S."/>
            <person name="Spatafora J."/>
            <person name="Crous P."/>
            <person name="Grigoriev I."/>
        </authorList>
    </citation>
    <scope>NUCLEOTIDE SEQUENCE</scope>
    <source>
        <strain evidence="2">CBS 175.79</strain>
    </source>
</reference>
<dbReference type="GeneID" id="54283546"/>
<proteinExistence type="predicted"/>
<sequence>MVVKVEGGDGRRVVGRGGSVGLEVGGAGGVRLVTLDVELGRGVGVGLEVGGVGGVWVVTREEELGRGGTGLEVGGAGGVRVVTLDDELERGGIGLEVGGRIVVEFHEGTVAEIVGLLHELLVTLDDELGRGGIGLEVGGRRVVEFHEGTVAESDGLLHELLDVGPGLRVDGLHGIETLNEDAGMENEVGLVNGTEIRLVDGRLVGMIEMLSDRVGSTGGERDGQDQLEVGKGTGVRDTEVFQPPVGKDPVMKVGVREGELGGATVTFSDVDRLGTGTDQVGKAVGRGIGVRESEEFQGMVVGTLIVMIGGPVETRDVAEGRGKVAVMDGTLIVRERLSDGKGGTIDDNLVDDESDTDGKLSVALMDGNGPGMEMFTDGKGGTMDDNLEDDETDSDGNTRVALTDGNCPGMVMLTDGNGGTIEDTLDEDGINTDVIGTDALTVGTVIDLEIFTDGIPGMIEDRTLDEEGTTEDNTLDGDGTGIEGNDSVALMDGNPIDLEIMVDGIGGTTMSVNDSDPLTDEIPGPTDGTPLEGTGTKTDEIGVETALVGIGIEMLVGKGGNVLVGSEGTIEKPIDAGGVETMGTVRVGPADDTTGMLRLGTTLEPDAESDGIPKEIEGTMEGFNDTPTDCEGVGIPGGSTKVWDTSCASTPRAKPKAAATVISNSIFYFLAVPVPIQLAGYGGEIGRFLSVLHCYSGTQLRPLYTHNFTSHHWDCLGRQV</sequence>
<keyword evidence="3" id="KW-1185">Reference proteome</keyword>
<feature type="region of interest" description="Disordered" evidence="1">
    <location>
        <begin position="515"/>
        <end position="537"/>
    </location>
</feature>
<dbReference type="RefSeq" id="XP_033379970.1">
    <property type="nucleotide sequence ID" value="XM_033526149.1"/>
</dbReference>
<evidence type="ECO:0000256" key="1">
    <source>
        <dbReference type="SAM" id="MobiDB-lite"/>
    </source>
</evidence>
<feature type="compositionally biased region" description="Acidic residues" evidence="1">
    <location>
        <begin position="465"/>
        <end position="475"/>
    </location>
</feature>
<name>A0A6A5XFM5_9PLEO</name>
<accession>A0A6A5XFM5</accession>
<organism evidence="2 3">
    <name type="scientific">Aaosphaeria arxii CBS 175.79</name>
    <dbReference type="NCBI Taxonomy" id="1450172"/>
    <lineage>
        <taxon>Eukaryota</taxon>
        <taxon>Fungi</taxon>
        <taxon>Dikarya</taxon>
        <taxon>Ascomycota</taxon>
        <taxon>Pezizomycotina</taxon>
        <taxon>Dothideomycetes</taxon>
        <taxon>Pleosporomycetidae</taxon>
        <taxon>Pleosporales</taxon>
        <taxon>Pleosporales incertae sedis</taxon>
        <taxon>Aaosphaeria</taxon>
    </lineage>
</organism>
<dbReference type="EMBL" id="ML978074">
    <property type="protein sequence ID" value="KAF2011631.1"/>
    <property type="molecule type" value="Genomic_DNA"/>
</dbReference>
<dbReference type="AlphaFoldDB" id="A0A6A5XFM5"/>
<gene>
    <name evidence="2" type="ORF">BU24DRAFT_413266</name>
</gene>
<dbReference type="Proteomes" id="UP000799778">
    <property type="component" value="Unassembled WGS sequence"/>
</dbReference>